<gene>
    <name evidence="9" type="primary">grap2b</name>
</gene>
<dbReference type="GeneTree" id="ENSGT00940000157307"/>
<organism evidence="9 10">
    <name type="scientific">Sander lucioperca</name>
    <name type="common">Pike-perch</name>
    <name type="synonym">Perca lucioperca</name>
    <dbReference type="NCBI Taxonomy" id="283035"/>
    <lineage>
        <taxon>Eukaryota</taxon>
        <taxon>Metazoa</taxon>
        <taxon>Chordata</taxon>
        <taxon>Craniata</taxon>
        <taxon>Vertebrata</taxon>
        <taxon>Euteleostomi</taxon>
        <taxon>Actinopterygii</taxon>
        <taxon>Neopterygii</taxon>
        <taxon>Teleostei</taxon>
        <taxon>Neoteleostei</taxon>
        <taxon>Acanthomorphata</taxon>
        <taxon>Eupercaria</taxon>
        <taxon>Perciformes</taxon>
        <taxon>Percoidei</taxon>
        <taxon>Percidae</taxon>
        <taxon>Luciopercinae</taxon>
        <taxon>Sander</taxon>
    </lineage>
</organism>
<evidence type="ECO:0000256" key="1">
    <source>
        <dbReference type="ARBA" id="ARBA00022443"/>
    </source>
</evidence>
<dbReference type="FunFam" id="2.30.30.40:FF:000072">
    <property type="entry name" value="Unconventional Myosin IB"/>
    <property type="match status" value="1"/>
</dbReference>
<evidence type="ECO:0000256" key="7">
    <source>
        <dbReference type="PROSITE-ProRule" id="PRU00192"/>
    </source>
</evidence>
<dbReference type="PANTHER" id="PTHR46037">
    <property type="entry name" value="PROTEIN ENHANCER OF SEVENLESS 2B"/>
    <property type="match status" value="1"/>
</dbReference>
<evidence type="ECO:0000259" key="8">
    <source>
        <dbReference type="PROSITE" id="PS50002"/>
    </source>
</evidence>
<dbReference type="PRINTS" id="PR00452">
    <property type="entry name" value="SH3DOMAIN"/>
</dbReference>
<dbReference type="SUPFAM" id="SSF55550">
    <property type="entry name" value="SH2 domain"/>
    <property type="match status" value="1"/>
</dbReference>
<dbReference type="InterPro" id="IPR036860">
    <property type="entry name" value="SH2_dom_sf"/>
</dbReference>
<evidence type="ECO:0000256" key="4">
    <source>
        <dbReference type="ARBA" id="ARBA00023288"/>
    </source>
</evidence>
<proteinExistence type="predicted"/>
<reference evidence="9" key="1">
    <citation type="submission" date="2025-08" db="UniProtKB">
        <authorList>
            <consortium name="Ensembl"/>
        </authorList>
    </citation>
    <scope>IDENTIFICATION</scope>
</reference>
<keyword evidence="4" id="KW-0449">Lipoprotein</keyword>
<dbReference type="Pfam" id="PF00017">
    <property type="entry name" value="SH2"/>
    <property type="match status" value="1"/>
</dbReference>
<feature type="domain" description="SH3" evidence="8">
    <location>
        <begin position="176"/>
        <end position="233"/>
    </location>
</feature>
<dbReference type="AlphaFoldDB" id="A0A8C9Z4R7"/>
<dbReference type="Pfam" id="PF00018">
    <property type="entry name" value="SH3_1"/>
    <property type="match status" value="2"/>
</dbReference>
<evidence type="ECO:0000256" key="3">
    <source>
        <dbReference type="ARBA" id="ARBA00023043"/>
    </source>
</evidence>
<feature type="domain" description="SH3" evidence="8">
    <location>
        <begin position="1"/>
        <end position="56"/>
    </location>
</feature>
<evidence type="ECO:0000313" key="10">
    <source>
        <dbReference type="Proteomes" id="UP000694568"/>
    </source>
</evidence>
<dbReference type="SMART" id="SM00326">
    <property type="entry name" value="SH3"/>
    <property type="match status" value="2"/>
</dbReference>
<dbReference type="Gene3D" id="3.30.505.10">
    <property type="entry name" value="SH2 domain"/>
    <property type="match status" value="1"/>
</dbReference>
<keyword evidence="1 7" id="KW-0728">SH3 domain</keyword>
<reference evidence="9" key="2">
    <citation type="submission" date="2025-09" db="UniProtKB">
        <authorList>
            <consortium name="Ensembl"/>
        </authorList>
    </citation>
    <scope>IDENTIFICATION</scope>
</reference>
<evidence type="ECO:0000256" key="6">
    <source>
        <dbReference type="ARBA" id="ARBA00040640"/>
    </source>
</evidence>
<evidence type="ECO:0000256" key="5">
    <source>
        <dbReference type="ARBA" id="ARBA00037432"/>
    </source>
</evidence>
<dbReference type="SUPFAM" id="SSF50044">
    <property type="entry name" value="SH3-domain"/>
    <property type="match status" value="2"/>
</dbReference>
<keyword evidence="10" id="KW-1185">Reference proteome</keyword>
<keyword evidence="3" id="KW-0040">ANK repeat</keyword>
<evidence type="ECO:0000313" key="9">
    <source>
        <dbReference type="Ensembl" id="ENSSLUP00000033899.1"/>
    </source>
</evidence>
<name>A0A8C9Z4R7_SANLU</name>
<evidence type="ECO:0000256" key="2">
    <source>
        <dbReference type="ARBA" id="ARBA00022999"/>
    </source>
</evidence>
<dbReference type="InterPro" id="IPR043539">
    <property type="entry name" value="Grb2-like"/>
</dbReference>
<keyword evidence="2" id="KW-0727">SH2 domain</keyword>
<dbReference type="Gene3D" id="2.30.30.40">
    <property type="entry name" value="SH3 Domains"/>
    <property type="match status" value="2"/>
</dbReference>
<dbReference type="InterPro" id="IPR036028">
    <property type="entry name" value="SH3-like_dom_sf"/>
</dbReference>
<dbReference type="Proteomes" id="UP000694568">
    <property type="component" value="Unplaced"/>
</dbReference>
<accession>A0A8C9Z4R7</accession>
<protein>
    <recommendedName>
        <fullName evidence="6">Osteoclast-stimulating factor 1</fullName>
    </recommendedName>
</protein>
<dbReference type="InterPro" id="IPR000980">
    <property type="entry name" value="SH2"/>
</dbReference>
<dbReference type="Ensembl" id="ENSSLUT00000034956.1">
    <property type="protein sequence ID" value="ENSSLUP00000033899.1"/>
    <property type="gene ID" value="ENSSLUG00000015052.1"/>
</dbReference>
<dbReference type="InterPro" id="IPR001452">
    <property type="entry name" value="SH3_domain"/>
</dbReference>
<sequence length="233" mass="26261">MEATAKYDYEAAAGDELSFKKGERLKILQTTGNWYKAELHGLEGYVPKNFINIDLPSWARDDTKKACKAKQSILCIVLHCRHAADVQHFKVLQDSRGQYYLWLEKFPSLQQLVEYYKNTSISKQGPVLLQEMGQQQRGGSDSLLPLPAPLPATPLSVCPPTPAPRQVFNSRPTVSSSKLQVRALYSFHAEEKDELEFNAGDVIKVLESSDQAWWKGMLRGKTGLFPSNYTQPI</sequence>
<dbReference type="PROSITE" id="PS50002">
    <property type="entry name" value="SH3"/>
    <property type="match status" value="2"/>
</dbReference>
<comment type="function">
    <text evidence="5">Induces bone resorption, acting probably through a signaling cascade which results in the secretion of factor(s) enhancing osteoclast formation and activity.</text>
</comment>